<dbReference type="InterPro" id="IPR025668">
    <property type="entry name" value="Tnp_DDE_dom"/>
</dbReference>
<evidence type="ECO:0000259" key="1">
    <source>
        <dbReference type="Pfam" id="PF13586"/>
    </source>
</evidence>
<dbReference type="PANTHER" id="PTHR30007">
    <property type="entry name" value="PHP DOMAIN PROTEIN"/>
    <property type="match status" value="1"/>
</dbReference>
<gene>
    <name evidence="2" type="ORF">P245_20820</name>
</gene>
<dbReference type="EMBL" id="AWTN01000114">
    <property type="protein sequence ID" value="KGG86163.1"/>
    <property type="molecule type" value="Genomic_DNA"/>
</dbReference>
<evidence type="ECO:0000313" key="2">
    <source>
        <dbReference type="EMBL" id="KGG86163.1"/>
    </source>
</evidence>
<comment type="caution">
    <text evidence="2">The sequence shown here is derived from an EMBL/GenBank/DDBJ whole genome shotgun (WGS) entry which is preliminary data.</text>
</comment>
<reference evidence="2 3" key="1">
    <citation type="submission" date="2013-09" db="EMBL/GenBank/DDBJ databases">
        <title>High correlation between genotypes and phenotypes of environmental bacteria Comamonas testosteroni strains.</title>
        <authorList>
            <person name="Liu L."/>
            <person name="Zhu W."/>
            <person name="Xia X."/>
            <person name="Xu B."/>
            <person name="Luo M."/>
            <person name="Wang G."/>
        </authorList>
    </citation>
    <scope>NUCLEOTIDE SEQUENCE [LARGE SCALE GENOMIC DNA]</scope>
    <source>
        <strain evidence="2 3">JL14</strain>
    </source>
</reference>
<organism evidence="2 3">
    <name type="scientific">Comamonas thiooxydans</name>
    <dbReference type="NCBI Taxonomy" id="363952"/>
    <lineage>
        <taxon>Bacteria</taxon>
        <taxon>Pseudomonadati</taxon>
        <taxon>Pseudomonadota</taxon>
        <taxon>Betaproteobacteria</taxon>
        <taxon>Burkholderiales</taxon>
        <taxon>Comamonadaceae</taxon>
        <taxon>Comamonas</taxon>
    </lineage>
</organism>
<evidence type="ECO:0000313" key="3">
    <source>
        <dbReference type="Proteomes" id="UP000029567"/>
    </source>
</evidence>
<name>A0A0E3BAP1_9BURK</name>
<dbReference type="AlphaFoldDB" id="A0A0E3BAP1"/>
<sequence length="111" mass="12998">MIKRPTPKQRRSKHLCADAGYRGKNAMKIMLAHGYIPHVVGRKSEAERKKRNPQKKARRWVVEACHGWFNRFRKLLVRYEKLEHTFLALNHLAAAIITLRKISLPVNIIYG</sequence>
<dbReference type="PANTHER" id="PTHR30007:SF0">
    <property type="entry name" value="TRANSPOSASE"/>
    <property type="match status" value="1"/>
</dbReference>
<dbReference type="Proteomes" id="UP000029567">
    <property type="component" value="Unassembled WGS sequence"/>
</dbReference>
<dbReference type="Pfam" id="PF13586">
    <property type="entry name" value="DDE_Tnp_1_2"/>
    <property type="match status" value="1"/>
</dbReference>
<protein>
    <submittedName>
        <fullName evidence="2">Transposase IS4</fullName>
    </submittedName>
</protein>
<feature type="domain" description="Transposase DDE" evidence="1">
    <location>
        <begin position="15"/>
        <end position="100"/>
    </location>
</feature>
<accession>A0A0E3BAP1</accession>
<proteinExistence type="predicted"/>